<dbReference type="Proteomes" id="UP000249057">
    <property type="component" value="Unassembled WGS sequence"/>
</dbReference>
<dbReference type="EMBL" id="KZ825339">
    <property type="protein sequence ID" value="RAH46187.1"/>
    <property type="molecule type" value="Genomic_DNA"/>
</dbReference>
<evidence type="ECO:0000313" key="2">
    <source>
        <dbReference type="Proteomes" id="UP000249057"/>
    </source>
</evidence>
<accession>A0ACD1GAF3</accession>
<proteinExistence type="predicted"/>
<evidence type="ECO:0000313" key="1">
    <source>
        <dbReference type="EMBL" id="RAH46187.1"/>
    </source>
</evidence>
<organism evidence="1 2">
    <name type="scientific">Aspergillus brunneoviolaceus CBS 621.78</name>
    <dbReference type="NCBI Taxonomy" id="1450534"/>
    <lineage>
        <taxon>Eukaryota</taxon>
        <taxon>Fungi</taxon>
        <taxon>Dikarya</taxon>
        <taxon>Ascomycota</taxon>
        <taxon>Pezizomycotina</taxon>
        <taxon>Eurotiomycetes</taxon>
        <taxon>Eurotiomycetidae</taxon>
        <taxon>Eurotiales</taxon>
        <taxon>Aspergillaceae</taxon>
        <taxon>Aspergillus</taxon>
        <taxon>Aspergillus subgen. Circumdati</taxon>
    </lineage>
</organism>
<sequence length="110" mass="13116">MAVALSVHHIIEAGERVKIAEIARNQELNYQRLRNRVMGKASRSTRKRVGLRLNDARYEVLFEYIDFIDDCGPPPEHLYKKERFERWFVGYQKECLGYGRESWRDVPPLY</sequence>
<gene>
    <name evidence="1" type="ORF">BO95DRAFT_119541</name>
</gene>
<keyword evidence="2" id="KW-1185">Reference proteome</keyword>
<reference evidence="1" key="1">
    <citation type="submission" date="2018-02" db="EMBL/GenBank/DDBJ databases">
        <title>The genomes of Aspergillus section Nigri reveals drivers in fungal speciation.</title>
        <authorList>
            <consortium name="DOE Joint Genome Institute"/>
            <person name="Vesth T.C."/>
            <person name="Nybo J."/>
            <person name="Theobald S."/>
            <person name="Brandl J."/>
            <person name="Frisvad J.C."/>
            <person name="Nielsen K.F."/>
            <person name="Lyhne E.K."/>
            <person name="Kogle M.E."/>
            <person name="Kuo A."/>
            <person name="Riley R."/>
            <person name="Clum A."/>
            <person name="Nolan M."/>
            <person name="Lipzen A."/>
            <person name="Salamov A."/>
            <person name="Henrissat B."/>
            <person name="Wiebenga A."/>
            <person name="De vries R.P."/>
            <person name="Grigoriev I.V."/>
            <person name="Mortensen U.H."/>
            <person name="Andersen M.R."/>
            <person name="Baker S.E."/>
        </authorList>
    </citation>
    <scope>NUCLEOTIDE SEQUENCE</scope>
    <source>
        <strain evidence="1">CBS 621.78</strain>
    </source>
</reference>
<name>A0ACD1GAF3_9EURO</name>
<protein>
    <submittedName>
        <fullName evidence="1">Uncharacterized protein</fullName>
    </submittedName>
</protein>